<feature type="chain" id="PRO_5013481058" description="Peptidase M14 domain-containing protein" evidence="12">
    <location>
        <begin position="18"/>
        <end position="326"/>
    </location>
</feature>
<comment type="similarity">
    <text evidence="2 11">Belongs to the peptidase M14 family.</text>
</comment>
<keyword evidence="6 12" id="KW-0732">Signal</keyword>
<dbReference type="GO" id="GO:0005615">
    <property type="term" value="C:extracellular space"/>
    <property type="evidence" value="ECO:0007669"/>
    <property type="project" value="TreeGrafter"/>
</dbReference>
<evidence type="ECO:0000256" key="5">
    <source>
        <dbReference type="ARBA" id="ARBA00022723"/>
    </source>
</evidence>
<dbReference type="SUPFAM" id="SSF53187">
    <property type="entry name" value="Zn-dependent exopeptidases"/>
    <property type="match status" value="1"/>
</dbReference>
<evidence type="ECO:0000256" key="8">
    <source>
        <dbReference type="ARBA" id="ARBA00022833"/>
    </source>
</evidence>
<dbReference type="EMBL" id="GELH01000729">
    <property type="protein sequence ID" value="JAS03543.1"/>
    <property type="molecule type" value="Transcribed_RNA"/>
</dbReference>
<dbReference type="Pfam" id="PF00246">
    <property type="entry name" value="Peptidase_M14"/>
    <property type="match status" value="1"/>
</dbReference>
<keyword evidence="5" id="KW-0479">Metal-binding</keyword>
<sequence length="326" mass="36936">MTRTVLWLLALVAVSTADSEGRKSYSRYKILSVRASNAAQVDYLNQLQNEDISGLSFFQVPSLDRDIDILVPPVHVNRIKKSLKKQAMKPEVIVEDMQSLIDEESRAMRSARNSYDIRNNYLTYNQIVDWLRTVNSSYPTVQLSDIGHSVENRSIYKVKVASNTADTKPAIWIECLSHAREWITGAVCLGVIDMLTNPEYEAQRGVMLDKFDWHIAPVVNPDGYIYTHDKDRLWRKNRSKAVRGCQGVDLNRNWDISFGGAGTSSYSCSDVYHGPGPISEPENQVLNKAVLGTNLFKRFFRCIAIPNCCFFPMPIADLQHLAILMI</sequence>
<keyword evidence="8" id="KW-0862">Zinc</keyword>
<organism evidence="14">
    <name type="scientific">Pinctada fucata</name>
    <name type="common">Akoya pearl oyster</name>
    <name type="synonym">Pinctada imbricata fucata</name>
    <dbReference type="NCBI Taxonomy" id="50426"/>
    <lineage>
        <taxon>Eukaryota</taxon>
        <taxon>Metazoa</taxon>
        <taxon>Spiralia</taxon>
        <taxon>Lophotrochozoa</taxon>
        <taxon>Mollusca</taxon>
        <taxon>Bivalvia</taxon>
        <taxon>Autobranchia</taxon>
        <taxon>Pteriomorphia</taxon>
        <taxon>Pterioida</taxon>
        <taxon>Pterioidea</taxon>
        <taxon>Pteriidae</taxon>
        <taxon>Pinctada</taxon>
    </lineage>
</organism>
<dbReference type="EMBL" id="GELH01000730">
    <property type="protein sequence ID" value="JAS03542.1"/>
    <property type="molecule type" value="Transcribed_RNA"/>
</dbReference>
<proteinExistence type="inferred from homology"/>
<dbReference type="InterPro" id="IPR000834">
    <property type="entry name" value="Peptidase_M14"/>
</dbReference>
<dbReference type="FunFam" id="3.40.630.10:FF:000084">
    <property type="entry name" value="Carboxypeptidase B2"/>
    <property type="match status" value="1"/>
</dbReference>
<keyword evidence="7" id="KW-0378">Hydrolase</keyword>
<evidence type="ECO:0000256" key="11">
    <source>
        <dbReference type="PROSITE-ProRule" id="PRU01379"/>
    </source>
</evidence>
<dbReference type="GO" id="GO:0004181">
    <property type="term" value="F:metallocarboxypeptidase activity"/>
    <property type="evidence" value="ECO:0007669"/>
    <property type="project" value="InterPro"/>
</dbReference>
<feature type="domain" description="Peptidase M14" evidence="13">
    <location>
        <begin position="120"/>
        <end position="326"/>
    </location>
</feature>
<dbReference type="InterPro" id="IPR057246">
    <property type="entry name" value="CARBOXYPEPT_ZN_1"/>
</dbReference>
<dbReference type="Gene3D" id="3.30.70.340">
    <property type="entry name" value="Metallocarboxypeptidase-like"/>
    <property type="match status" value="1"/>
</dbReference>
<accession>A0A194AM35</accession>
<keyword evidence="10" id="KW-1015">Disulfide bond</keyword>
<evidence type="ECO:0000313" key="14">
    <source>
        <dbReference type="EMBL" id="JAS03542.1"/>
    </source>
</evidence>
<evidence type="ECO:0000256" key="12">
    <source>
        <dbReference type="SAM" id="SignalP"/>
    </source>
</evidence>
<dbReference type="Gene3D" id="3.40.630.10">
    <property type="entry name" value="Zn peptidases"/>
    <property type="match status" value="1"/>
</dbReference>
<evidence type="ECO:0000256" key="1">
    <source>
        <dbReference type="ARBA" id="ARBA00001947"/>
    </source>
</evidence>
<comment type="cofactor">
    <cofactor evidence="1">
        <name>Zn(2+)</name>
        <dbReference type="ChEBI" id="CHEBI:29105"/>
    </cofactor>
</comment>
<dbReference type="PRINTS" id="PR00765">
    <property type="entry name" value="CRBOXYPTASEA"/>
</dbReference>
<dbReference type="GO" id="GO:0006508">
    <property type="term" value="P:proteolysis"/>
    <property type="evidence" value="ECO:0007669"/>
    <property type="project" value="UniProtKB-KW"/>
</dbReference>
<dbReference type="PANTHER" id="PTHR11705">
    <property type="entry name" value="PROTEASE FAMILY M14 CARBOXYPEPTIDASE A,B"/>
    <property type="match status" value="1"/>
</dbReference>
<evidence type="ECO:0000259" key="13">
    <source>
        <dbReference type="PROSITE" id="PS52035"/>
    </source>
</evidence>
<dbReference type="InterPro" id="IPR003146">
    <property type="entry name" value="M14A_act_pep"/>
</dbReference>
<dbReference type="PANTHER" id="PTHR11705:SF91">
    <property type="entry name" value="FI01817P-RELATED"/>
    <property type="match status" value="1"/>
</dbReference>
<keyword evidence="4" id="KW-0645">Protease</keyword>
<evidence type="ECO:0000256" key="7">
    <source>
        <dbReference type="ARBA" id="ARBA00022801"/>
    </source>
</evidence>
<reference evidence="14" key="1">
    <citation type="submission" date="2016-03" db="EMBL/GenBank/DDBJ databases">
        <authorList>
            <person name="Ploux O."/>
        </authorList>
    </citation>
    <scope>NUCLEOTIDE SEQUENCE</scope>
    <source>
        <tissue evidence="14">Mantle</tissue>
    </source>
</reference>
<dbReference type="AlphaFoldDB" id="A0A194AM35"/>
<dbReference type="InterPro" id="IPR036990">
    <property type="entry name" value="M14A-like_propep"/>
</dbReference>
<evidence type="ECO:0000256" key="4">
    <source>
        <dbReference type="ARBA" id="ARBA00022670"/>
    </source>
</evidence>
<dbReference type="SMART" id="SM00631">
    <property type="entry name" value="Zn_pept"/>
    <property type="match status" value="1"/>
</dbReference>
<dbReference type="PROSITE" id="PS52035">
    <property type="entry name" value="PEPTIDASE_M14"/>
    <property type="match status" value="1"/>
</dbReference>
<evidence type="ECO:0000256" key="10">
    <source>
        <dbReference type="ARBA" id="ARBA00023157"/>
    </source>
</evidence>
<comment type="caution">
    <text evidence="11">Lacks conserved residue(s) required for the propagation of feature annotation.</text>
</comment>
<dbReference type="GO" id="GO:0008270">
    <property type="term" value="F:zinc ion binding"/>
    <property type="evidence" value="ECO:0007669"/>
    <property type="project" value="InterPro"/>
</dbReference>
<evidence type="ECO:0000256" key="2">
    <source>
        <dbReference type="ARBA" id="ARBA00005988"/>
    </source>
</evidence>
<dbReference type="SUPFAM" id="SSF54897">
    <property type="entry name" value="Protease propeptides/inhibitors"/>
    <property type="match status" value="1"/>
</dbReference>
<evidence type="ECO:0000256" key="9">
    <source>
        <dbReference type="ARBA" id="ARBA00023049"/>
    </source>
</evidence>
<keyword evidence="9" id="KW-0482">Metalloprotease</keyword>
<dbReference type="Pfam" id="PF02244">
    <property type="entry name" value="Propep_M14"/>
    <property type="match status" value="1"/>
</dbReference>
<feature type="signal peptide" evidence="12">
    <location>
        <begin position="1"/>
        <end position="17"/>
    </location>
</feature>
<evidence type="ECO:0000256" key="3">
    <source>
        <dbReference type="ARBA" id="ARBA00022645"/>
    </source>
</evidence>
<dbReference type="PROSITE" id="PS00132">
    <property type="entry name" value="CARBOXYPEPT_ZN_1"/>
    <property type="match status" value="1"/>
</dbReference>
<protein>
    <recommendedName>
        <fullName evidence="13">Peptidase M14 domain-containing protein</fullName>
    </recommendedName>
</protein>
<evidence type="ECO:0000256" key="6">
    <source>
        <dbReference type="ARBA" id="ARBA00022729"/>
    </source>
</evidence>
<keyword evidence="3" id="KW-0121">Carboxypeptidase</keyword>
<name>A0A194AM35_PINFU</name>